<dbReference type="EMBL" id="JARIHO010000173">
    <property type="protein sequence ID" value="KAJ7300389.1"/>
    <property type="molecule type" value="Genomic_DNA"/>
</dbReference>
<organism evidence="2 3">
    <name type="scientific">Mycena albidolilacea</name>
    <dbReference type="NCBI Taxonomy" id="1033008"/>
    <lineage>
        <taxon>Eukaryota</taxon>
        <taxon>Fungi</taxon>
        <taxon>Dikarya</taxon>
        <taxon>Basidiomycota</taxon>
        <taxon>Agaricomycotina</taxon>
        <taxon>Agaricomycetes</taxon>
        <taxon>Agaricomycetidae</taxon>
        <taxon>Agaricales</taxon>
        <taxon>Marasmiineae</taxon>
        <taxon>Mycenaceae</taxon>
        <taxon>Mycena</taxon>
    </lineage>
</organism>
<accession>A0AAD6YW29</accession>
<keyword evidence="3" id="KW-1185">Reference proteome</keyword>
<gene>
    <name evidence="2" type="ORF">DFH08DRAFT_828509</name>
</gene>
<reference evidence="2" key="1">
    <citation type="submission" date="2023-03" db="EMBL/GenBank/DDBJ databases">
        <title>Massive genome expansion in bonnet fungi (Mycena s.s.) driven by repeated elements and novel gene families across ecological guilds.</title>
        <authorList>
            <consortium name="Lawrence Berkeley National Laboratory"/>
            <person name="Harder C.B."/>
            <person name="Miyauchi S."/>
            <person name="Viragh M."/>
            <person name="Kuo A."/>
            <person name="Thoen E."/>
            <person name="Andreopoulos B."/>
            <person name="Lu D."/>
            <person name="Skrede I."/>
            <person name="Drula E."/>
            <person name="Henrissat B."/>
            <person name="Morin E."/>
            <person name="Kohler A."/>
            <person name="Barry K."/>
            <person name="LaButti K."/>
            <person name="Morin E."/>
            <person name="Salamov A."/>
            <person name="Lipzen A."/>
            <person name="Mereny Z."/>
            <person name="Hegedus B."/>
            <person name="Baldrian P."/>
            <person name="Stursova M."/>
            <person name="Weitz H."/>
            <person name="Taylor A."/>
            <person name="Grigoriev I.V."/>
            <person name="Nagy L.G."/>
            <person name="Martin F."/>
            <person name="Kauserud H."/>
        </authorList>
    </citation>
    <scope>NUCLEOTIDE SEQUENCE</scope>
    <source>
        <strain evidence="2">CBHHK002</strain>
    </source>
</reference>
<evidence type="ECO:0000313" key="2">
    <source>
        <dbReference type="EMBL" id="KAJ7300389.1"/>
    </source>
</evidence>
<proteinExistence type="predicted"/>
<dbReference type="Proteomes" id="UP001218218">
    <property type="component" value="Unassembled WGS sequence"/>
</dbReference>
<evidence type="ECO:0000313" key="3">
    <source>
        <dbReference type="Proteomes" id="UP001218218"/>
    </source>
</evidence>
<dbReference type="AlphaFoldDB" id="A0AAD6YW29"/>
<feature type="region of interest" description="Disordered" evidence="1">
    <location>
        <begin position="1"/>
        <end position="39"/>
    </location>
</feature>
<name>A0AAD6YW29_9AGAR</name>
<evidence type="ECO:0000256" key="1">
    <source>
        <dbReference type="SAM" id="MobiDB-lite"/>
    </source>
</evidence>
<protein>
    <submittedName>
        <fullName evidence="2">Uncharacterized protein</fullName>
    </submittedName>
</protein>
<sequence>MSPQLLEGTVREFNRSQSGTAGYSLSQDEGCVNSPDSQFSKQTTKLSLEDDCCAEAFLVSFYHELRLTDPEQRAIAMDRFAAGIKPTMHPAHAARRRRAERAKELTRQRHDAHDQLVQATSAPKSACGESASNGCQERIDFLARLRGPKRQIPQPPAHLALLPAVSIIHTPDRQKIREKLYQAALLEPVAAQIVEAGAAKRSRGKGGGRACTSRIRGKRLSDSHRR</sequence>
<feature type="region of interest" description="Disordered" evidence="1">
    <location>
        <begin position="196"/>
        <end position="226"/>
    </location>
</feature>
<feature type="compositionally biased region" description="Polar residues" evidence="1">
    <location>
        <begin position="15"/>
        <end position="27"/>
    </location>
</feature>
<comment type="caution">
    <text evidence="2">The sequence shown here is derived from an EMBL/GenBank/DDBJ whole genome shotgun (WGS) entry which is preliminary data.</text>
</comment>